<dbReference type="Gene3D" id="3.40.50.300">
    <property type="entry name" value="P-loop containing nucleotide triphosphate hydrolases"/>
    <property type="match status" value="1"/>
</dbReference>
<dbReference type="CDD" id="cd00093">
    <property type="entry name" value="HTH_XRE"/>
    <property type="match status" value="1"/>
</dbReference>
<dbReference type="EMBL" id="CADCVB010000115">
    <property type="protein sequence ID" value="CAA9431588.1"/>
    <property type="molecule type" value="Genomic_DNA"/>
</dbReference>
<dbReference type="Gene3D" id="1.25.40.10">
    <property type="entry name" value="Tetratricopeptide repeat domain"/>
    <property type="match status" value="1"/>
</dbReference>
<dbReference type="GO" id="GO:0003677">
    <property type="term" value="F:DNA binding"/>
    <property type="evidence" value="ECO:0007669"/>
    <property type="project" value="InterPro"/>
</dbReference>
<dbReference type="Pfam" id="PF13560">
    <property type="entry name" value="HTH_31"/>
    <property type="match status" value="1"/>
</dbReference>
<dbReference type="SMART" id="SM00028">
    <property type="entry name" value="TPR"/>
    <property type="match status" value="3"/>
</dbReference>
<feature type="domain" description="HTH cro/C1-type" evidence="1">
    <location>
        <begin position="48"/>
        <end position="103"/>
    </location>
</feature>
<dbReference type="Gene3D" id="1.10.260.40">
    <property type="entry name" value="lambda repressor-like DNA-binding domains"/>
    <property type="match status" value="1"/>
</dbReference>
<dbReference type="PRINTS" id="PR00364">
    <property type="entry name" value="DISEASERSIST"/>
</dbReference>
<evidence type="ECO:0000313" key="2">
    <source>
        <dbReference type="EMBL" id="CAA9431588.1"/>
    </source>
</evidence>
<name>A0A6J4Q4A1_9ACTN</name>
<accession>A0A6J4Q4A1</accession>
<dbReference type="SUPFAM" id="SSF48452">
    <property type="entry name" value="TPR-like"/>
    <property type="match status" value="1"/>
</dbReference>
<protein>
    <recommendedName>
        <fullName evidence="1">HTH cro/C1-type domain-containing protein</fullName>
    </recommendedName>
</protein>
<dbReference type="PANTHER" id="PTHR47691:SF3">
    <property type="entry name" value="HTH-TYPE TRANSCRIPTIONAL REGULATOR RV0890C-RELATED"/>
    <property type="match status" value="1"/>
</dbReference>
<dbReference type="InterPro" id="IPR019734">
    <property type="entry name" value="TPR_rpt"/>
</dbReference>
<dbReference type="InterPro" id="IPR010982">
    <property type="entry name" value="Lambda_DNA-bd_dom_sf"/>
</dbReference>
<reference evidence="2" key="1">
    <citation type="submission" date="2020-02" db="EMBL/GenBank/DDBJ databases">
        <authorList>
            <person name="Meier V. D."/>
        </authorList>
    </citation>
    <scope>NUCLEOTIDE SEQUENCE</scope>
    <source>
        <strain evidence="2">AVDCRST_MAG78</strain>
    </source>
</reference>
<dbReference type="Pfam" id="PF13401">
    <property type="entry name" value="AAA_22"/>
    <property type="match status" value="1"/>
</dbReference>
<organism evidence="2">
    <name type="scientific">uncultured Rubrobacteraceae bacterium</name>
    <dbReference type="NCBI Taxonomy" id="349277"/>
    <lineage>
        <taxon>Bacteria</taxon>
        <taxon>Bacillati</taxon>
        <taxon>Actinomycetota</taxon>
        <taxon>Rubrobacteria</taxon>
        <taxon>Rubrobacterales</taxon>
        <taxon>Rubrobacteraceae</taxon>
        <taxon>environmental samples</taxon>
    </lineage>
</organism>
<dbReference type="InterPro" id="IPR011990">
    <property type="entry name" value="TPR-like_helical_dom_sf"/>
</dbReference>
<dbReference type="InterPro" id="IPR001387">
    <property type="entry name" value="Cro/C1-type_HTH"/>
</dbReference>
<dbReference type="SUPFAM" id="SSF47413">
    <property type="entry name" value="lambda repressor-like DNA-binding domains"/>
    <property type="match status" value="1"/>
</dbReference>
<dbReference type="Pfam" id="PF25872">
    <property type="entry name" value="HTH_77"/>
    <property type="match status" value="1"/>
</dbReference>
<dbReference type="AlphaFoldDB" id="A0A6J4Q4A1"/>
<sequence length="830" mass="89270">MGVAGRQFLLAPACARAAGAGILEGVVGKGPRSQESPEQNGVPFGARLRGLREAAGLSQEELAGKAGLTAKAISMLERGQRKRPYPHTVRALADALALSEEERAVLAGAIPERTSGGPLVPAEETTAPSTSALPVSLTPLLGREREVEEIASLLLGQASAATTVRLLTLTGPGGIGKTRLGIEAAREVEGRFPDGVAFVALASLGDAALVMPSVARTLGLREVAGGGSLEALHQHLRERRLLLVLDNFEHVAEAAPEVAHLLAACPNISVLVTSRAPLRVRGEREYPVSPLAVPDPAHTPQAGEVARAPAAGLFVERARGSSPDFEITRENAAAVAAICWRLSGLPLALELAAARTRFLGPTALLSRLDQALEAGGARDLPERQRTMRATLDWSHDLLHRPEKELFRRLSVFAGGFTLEAAEDVCAVGAVEAEGVLVLLGNLAEQSLVVAQTSPEGETRYRMLEPVRQYALEKLHQSGEEDEVRRRHAGHYLALAEEAEPRIKGHEQVEWLDRLEAENDNLRAAIGWSLEAGEAQTAARFGWALRMYWAMRARHSEGRLLMEGTLERVGGDLPARMRARALYGLAACVYGSGDDERLMALAEESAALFRRAGDRHGEAEVLGMMGFAALRLGDLDRASRASEESLKSFREHDDAWGSAHVLHLQATVSLRRGEYPRATELAEEALALTRQTRDRFAANIALHQLAQAAWTANEHERAARYWREALTMASELADKVNSAYYMQGLAAVAEAQCEPRCAARLLGAAEALLEAAGLVTYAHVSGELQGRVAEATRERLKEEAWTAAHDEGRSMGFEEAVSYALHKNGVPPATD</sequence>
<dbReference type="SUPFAM" id="SSF52540">
    <property type="entry name" value="P-loop containing nucleoside triphosphate hydrolases"/>
    <property type="match status" value="1"/>
</dbReference>
<dbReference type="GO" id="GO:0016887">
    <property type="term" value="F:ATP hydrolysis activity"/>
    <property type="evidence" value="ECO:0007669"/>
    <property type="project" value="InterPro"/>
</dbReference>
<gene>
    <name evidence="2" type="ORF">AVDCRST_MAG78-1739</name>
</gene>
<dbReference type="InterPro" id="IPR049945">
    <property type="entry name" value="AAA_22"/>
</dbReference>
<dbReference type="PROSITE" id="PS50943">
    <property type="entry name" value="HTH_CROC1"/>
    <property type="match status" value="1"/>
</dbReference>
<dbReference type="InterPro" id="IPR027417">
    <property type="entry name" value="P-loop_NTPase"/>
</dbReference>
<proteinExistence type="predicted"/>
<evidence type="ECO:0000259" key="1">
    <source>
        <dbReference type="PROSITE" id="PS50943"/>
    </source>
</evidence>
<dbReference type="PANTHER" id="PTHR47691">
    <property type="entry name" value="REGULATOR-RELATED"/>
    <property type="match status" value="1"/>
</dbReference>
<dbReference type="SMART" id="SM00530">
    <property type="entry name" value="HTH_XRE"/>
    <property type="match status" value="1"/>
</dbReference>
<dbReference type="InterPro" id="IPR058852">
    <property type="entry name" value="HTH_77"/>
</dbReference>